<dbReference type="Pfam" id="PF21857">
    <property type="entry name" value="DUF6913"/>
    <property type="match status" value="1"/>
</dbReference>
<dbReference type="Proteomes" id="UP001597534">
    <property type="component" value="Unassembled WGS sequence"/>
</dbReference>
<reference evidence="2" key="1">
    <citation type="journal article" date="2019" name="Int. J. Syst. Evol. Microbiol.">
        <title>The Global Catalogue of Microorganisms (GCM) 10K type strain sequencing project: providing services to taxonomists for standard genome sequencing and annotation.</title>
        <authorList>
            <consortium name="The Broad Institute Genomics Platform"/>
            <consortium name="The Broad Institute Genome Sequencing Center for Infectious Disease"/>
            <person name="Wu L."/>
            <person name="Ma J."/>
        </authorList>
    </citation>
    <scope>NUCLEOTIDE SEQUENCE [LARGE SCALE GENOMIC DNA]</scope>
    <source>
        <strain evidence="2">KCTC 22671</strain>
    </source>
</reference>
<sequence length="172" mass="19877">MFYKTTKDFFLKKTVNKRLLNSQLGLSQGKINSIGIVVDEKYFTNRMDLLQAIASNGFSKEHISVLVFKDRIKKNDAIPEPFYSYSDVTFFGAVKKQSVVDFVAQPFDLLISYYDIERPSLTYVTTFSNAKFKVGFESVNNQMNHLLIATETKNYKTFVSELFKYLNILNKI</sequence>
<keyword evidence="2" id="KW-1185">Reference proteome</keyword>
<accession>A0ABW5YKH1</accession>
<evidence type="ECO:0000313" key="2">
    <source>
        <dbReference type="Proteomes" id="UP001597534"/>
    </source>
</evidence>
<evidence type="ECO:0000313" key="1">
    <source>
        <dbReference type="EMBL" id="MFD2891450.1"/>
    </source>
</evidence>
<dbReference type="EMBL" id="JBHUPC010000012">
    <property type="protein sequence ID" value="MFD2891450.1"/>
    <property type="molecule type" value="Genomic_DNA"/>
</dbReference>
<dbReference type="RefSeq" id="WP_379811037.1">
    <property type="nucleotide sequence ID" value="NZ_JBHUPC010000012.1"/>
</dbReference>
<proteinExistence type="predicted"/>
<organism evidence="1 2">
    <name type="scientific">Flavobacterium chuncheonense</name>
    <dbReference type="NCBI Taxonomy" id="2026653"/>
    <lineage>
        <taxon>Bacteria</taxon>
        <taxon>Pseudomonadati</taxon>
        <taxon>Bacteroidota</taxon>
        <taxon>Flavobacteriia</taxon>
        <taxon>Flavobacteriales</taxon>
        <taxon>Flavobacteriaceae</taxon>
        <taxon>Flavobacterium</taxon>
    </lineage>
</organism>
<name>A0ABW5YKH1_9FLAO</name>
<dbReference type="InterPro" id="IPR054207">
    <property type="entry name" value="DUF6913"/>
</dbReference>
<gene>
    <name evidence="1" type="ORF">ACFS5J_05410</name>
</gene>
<comment type="caution">
    <text evidence="1">The sequence shown here is derived from an EMBL/GenBank/DDBJ whole genome shotgun (WGS) entry which is preliminary data.</text>
</comment>
<protein>
    <submittedName>
        <fullName evidence="1">DUF6913 domain-containing protein</fullName>
    </submittedName>
</protein>